<reference evidence="2 3" key="1">
    <citation type="submission" date="2019-03" db="EMBL/GenBank/DDBJ databases">
        <title>First draft genome of Liparis tanakae, snailfish: a comprehensive survey of snailfish specific genes.</title>
        <authorList>
            <person name="Kim W."/>
            <person name="Song I."/>
            <person name="Jeong J.-H."/>
            <person name="Kim D."/>
            <person name="Kim S."/>
            <person name="Ryu S."/>
            <person name="Song J.Y."/>
            <person name="Lee S.K."/>
        </authorList>
    </citation>
    <scope>NUCLEOTIDE SEQUENCE [LARGE SCALE GENOMIC DNA]</scope>
    <source>
        <tissue evidence="2">Muscle</tissue>
    </source>
</reference>
<evidence type="ECO:0000313" key="3">
    <source>
        <dbReference type="Proteomes" id="UP000314294"/>
    </source>
</evidence>
<organism evidence="2 3">
    <name type="scientific">Liparis tanakae</name>
    <name type="common">Tanaka's snailfish</name>
    <dbReference type="NCBI Taxonomy" id="230148"/>
    <lineage>
        <taxon>Eukaryota</taxon>
        <taxon>Metazoa</taxon>
        <taxon>Chordata</taxon>
        <taxon>Craniata</taxon>
        <taxon>Vertebrata</taxon>
        <taxon>Euteleostomi</taxon>
        <taxon>Actinopterygii</taxon>
        <taxon>Neopterygii</taxon>
        <taxon>Teleostei</taxon>
        <taxon>Neoteleostei</taxon>
        <taxon>Acanthomorphata</taxon>
        <taxon>Eupercaria</taxon>
        <taxon>Perciformes</taxon>
        <taxon>Cottioidei</taxon>
        <taxon>Cottales</taxon>
        <taxon>Liparidae</taxon>
        <taxon>Liparis</taxon>
    </lineage>
</organism>
<dbReference type="EMBL" id="SRLO01001017">
    <property type="protein sequence ID" value="TNN42724.1"/>
    <property type="molecule type" value="Genomic_DNA"/>
</dbReference>
<feature type="compositionally biased region" description="Basic and acidic residues" evidence="1">
    <location>
        <begin position="35"/>
        <end position="47"/>
    </location>
</feature>
<proteinExistence type="predicted"/>
<feature type="region of interest" description="Disordered" evidence="1">
    <location>
        <begin position="35"/>
        <end position="82"/>
    </location>
</feature>
<evidence type="ECO:0000256" key="1">
    <source>
        <dbReference type="SAM" id="MobiDB-lite"/>
    </source>
</evidence>
<dbReference type="AlphaFoldDB" id="A0A4Z2FPM7"/>
<dbReference type="OrthoDB" id="10642107at2759"/>
<sequence length="82" mass="9221">MVTFDLTAEPRGLVGGAGSVLLPWLLKPDVAVEDGEKPPLTRAEQRRQQQQQQRRREELSLGKKTAKPDEEIPVVIFNTRAE</sequence>
<feature type="compositionally biased region" description="Basic and acidic residues" evidence="1">
    <location>
        <begin position="54"/>
        <end position="70"/>
    </location>
</feature>
<evidence type="ECO:0000313" key="2">
    <source>
        <dbReference type="EMBL" id="TNN42724.1"/>
    </source>
</evidence>
<dbReference type="Proteomes" id="UP000314294">
    <property type="component" value="Unassembled WGS sequence"/>
</dbReference>
<accession>A0A4Z2FPM7</accession>
<gene>
    <name evidence="2" type="ORF">EYF80_047084</name>
</gene>
<protein>
    <submittedName>
        <fullName evidence="2">Uncharacterized protein</fullName>
    </submittedName>
</protein>
<comment type="caution">
    <text evidence="2">The sequence shown here is derived from an EMBL/GenBank/DDBJ whole genome shotgun (WGS) entry which is preliminary data.</text>
</comment>
<name>A0A4Z2FPM7_9TELE</name>
<keyword evidence="3" id="KW-1185">Reference proteome</keyword>